<protein>
    <submittedName>
        <fullName evidence="2">DUF3467 domain-containing protein</fullName>
    </submittedName>
</protein>
<dbReference type="Pfam" id="PF11950">
    <property type="entry name" value="DUF3467"/>
    <property type="match status" value="1"/>
</dbReference>
<comment type="caution">
    <text evidence="2">The sequence shown here is derived from an EMBL/GenBank/DDBJ whole genome shotgun (WGS) entry which is preliminary data.</text>
</comment>
<accession>A0ABR7U5K3</accession>
<proteinExistence type="predicted"/>
<feature type="compositionally biased region" description="Polar residues" evidence="1">
    <location>
        <begin position="9"/>
        <end position="25"/>
    </location>
</feature>
<organism evidence="2 3">
    <name type="scientific">Bradyrhizobium campsiandrae</name>
    <dbReference type="NCBI Taxonomy" id="1729892"/>
    <lineage>
        <taxon>Bacteria</taxon>
        <taxon>Pseudomonadati</taxon>
        <taxon>Pseudomonadota</taxon>
        <taxon>Alphaproteobacteria</taxon>
        <taxon>Hyphomicrobiales</taxon>
        <taxon>Nitrobacteraceae</taxon>
        <taxon>Bradyrhizobium</taxon>
    </lineage>
</organism>
<feature type="region of interest" description="Disordered" evidence="1">
    <location>
        <begin position="1"/>
        <end position="25"/>
    </location>
</feature>
<reference evidence="2 3" key="1">
    <citation type="journal article" date="2020" name="Arch. Microbiol.">
        <title>Bradyrhizobium campsiandrae sp. nov., a nitrogen-fixing bacterial strain isolated from a native leguminous tree from the Amazon adapted to flooded conditions.</title>
        <authorList>
            <person name="Cabral Michel D."/>
            <person name="Martins da Costa E."/>
            <person name="Azarias Guimaraes A."/>
            <person name="Soares de Carvalho T."/>
            <person name="Santos de Castro Caputo P."/>
            <person name="Willems A."/>
            <person name="de Souza Moreira F.M."/>
        </authorList>
    </citation>
    <scope>NUCLEOTIDE SEQUENCE [LARGE SCALE GENOMIC DNA]</scope>
    <source>
        <strain evidence="3">INPA 384B</strain>
    </source>
</reference>
<dbReference type="EMBL" id="JAATTO010000014">
    <property type="protein sequence ID" value="MBC9978816.1"/>
    <property type="molecule type" value="Genomic_DNA"/>
</dbReference>
<evidence type="ECO:0000313" key="2">
    <source>
        <dbReference type="EMBL" id="MBC9978816.1"/>
    </source>
</evidence>
<evidence type="ECO:0000256" key="1">
    <source>
        <dbReference type="SAM" id="MobiDB-lite"/>
    </source>
</evidence>
<dbReference type="InterPro" id="IPR021857">
    <property type="entry name" value="DUF3467"/>
</dbReference>
<sequence length="105" mass="11685">MSGKKSGEQTEPLNPGSSNATPVHWDQTNMRTEFSNVINVLSAREEFSLLFGMNSTWSLAEGKGFEVKLSNRMVLTPYAAKRLNILLTERLAEYEAKYGVLDLGT</sequence>
<name>A0ABR7U5K3_9BRAD</name>
<dbReference type="RefSeq" id="WP_188106709.1">
    <property type="nucleotide sequence ID" value="NZ_JAANIH010000061.1"/>
</dbReference>
<evidence type="ECO:0000313" key="3">
    <source>
        <dbReference type="Proteomes" id="UP000639516"/>
    </source>
</evidence>
<dbReference type="Proteomes" id="UP000639516">
    <property type="component" value="Unassembled WGS sequence"/>
</dbReference>
<keyword evidence="3" id="KW-1185">Reference proteome</keyword>
<gene>
    <name evidence="2" type="ORF">HA482_11405</name>
</gene>